<dbReference type="Proteomes" id="UP000308652">
    <property type="component" value="Unassembled WGS sequence"/>
</dbReference>
<evidence type="ECO:0000313" key="2">
    <source>
        <dbReference type="Proteomes" id="UP000308652"/>
    </source>
</evidence>
<reference evidence="1 2" key="1">
    <citation type="journal article" date="2019" name="Nat. Ecol. Evol.">
        <title>Megaphylogeny resolves global patterns of mushroom evolution.</title>
        <authorList>
            <person name="Varga T."/>
            <person name="Krizsan K."/>
            <person name="Foldi C."/>
            <person name="Dima B."/>
            <person name="Sanchez-Garcia M."/>
            <person name="Sanchez-Ramirez S."/>
            <person name="Szollosi G.J."/>
            <person name="Szarkandi J.G."/>
            <person name="Papp V."/>
            <person name="Albert L."/>
            <person name="Andreopoulos W."/>
            <person name="Angelini C."/>
            <person name="Antonin V."/>
            <person name="Barry K.W."/>
            <person name="Bougher N.L."/>
            <person name="Buchanan P."/>
            <person name="Buyck B."/>
            <person name="Bense V."/>
            <person name="Catcheside P."/>
            <person name="Chovatia M."/>
            <person name="Cooper J."/>
            <person name="Damon W."/>
            <person name="Desjardin D."/>
            <person name="Finy P."/>
            <person name="Geml J."/>
            <person name="Haridas S."/>
            <person name="Hughes K."/>
            <person name="Justo A."/>
            <person name="Karasinski D."/>
            <person name="Kautmanova I."/>
            <person name="Kiss B."/>
            <person name="Kocsube S."/>
            <person name="Kotiranta H."/>
            <person name="LaButti K.M."/>
            <person name="Lechner B.E."/>
            <person name="Liimatainen K."/>
            <person name="Lipzen A."/>
            <person name="Lukacs Z."/>
            <person name="Mihaltcheva S."/>
            <person name="Morgado L.N."/>
            <person name="Niskanen T."/>
            <person name="Noordeloos M.E."/>
            <person name="Ohm R.A."/>
            <person name="Ortiz-Santana B."/>
            <person name="Ovrebo C."/>
            <person name="Racz N."/>
            <person name="Riley R."/>
            <person name="Savchenko A."/>
            <person name="Shiryaev A."/>
            <person name="Soop K."/>
            <person name="Spirin V."/>
            <person name="Szebenyi C."/>
            <person name="Tomsovsky M."/>
            <person name="Tulloss R.E."/>
            <person name="Uehling J."/>
            <person name="Grigoriev I.V."/>
            <person name="Vagvolgyi C."/>
            <person name="Papp T."/>
            <person name="Martin F.M."/>
            <person name="Miettinen O."/>
            <person name="Hibbett D.S."/>
            <person name="Nagy L.G."/>
        </authorList>
    </citation>
    <scope>NUCLEOTIDE SEQUENCE [LARGE SCALE GENOMIC DNA]</scope>
    <source>
        <strain evidence="1 2">CBS 166.37</strain>
    </source>
</reference>
<keyword evidence="2" id="KW-1185">Reference proteome</keyword>
<accession>A0A5C3MDL4</accession>
<protein>
    <submittedName>
        <fullName evidence="1">Uncharacterized protein</fullName>
    </submittedName>
</protein>
<evidence type="ECO:0000313" key="1">
    <source>
        <dbReference type="EMBL" id="TFK41958.1"/>
    </source>
</evidence>
<dbReference type="AlphaFoldDB" id="A0A5C3MDL4"/>
<gene>
    <name evidence="1" type="ORF">BDQ12DRAFT_348865</name>
</gene>
<name>A0A5C3MDL4_9AGAR</name>
<organism evidence="1 2">
    <name type="scientific">Crucibulum laeve</name>
    <dbReference type="NCBI Taxonomy" id="68775"/>
    <lineage>
        <taxon>Eukaryota</taxon>
        <taxon>Fungi</taxon>
        <taxon>Dikarya</taxon>
        <taxon>Basidiomycota</taxon>
        <taxon>Agaricomycotina</taxon>
        <taxon>Agaricomycetes</taxon>
        <taxon>Agaricomycetidae</taxon>
        <taxon>Agaricales</taxon>
        <taxon>Agaricineae</taxon>
        <taxon>Nidulariaceae</taxon>
        <taxon>Crucibulum</taxon>
    </lineage>
</organism>
<proteinExistence type="predicted"/>
<sequence>MSAIANGAPSTLCGDWLWRATRDTVVNAVRSQRRLVCPSSRENSTKLGSHASFAFDSAWHLLSSSSSILLNYNLSARPSSFCLAYVSPLYALFSSFNVSLAGSLSLVHTVSYCVTPSDKAVPIIPSCAYWSFFRFAARTQIDVFLSPTGASLYQRRPIGERCAYPCYMYSIQ</sequence>
<dbReference type="EMBL" id="ML213593">
    <property type="protein sequence ID" value="TFK41958.1"/>
    <property type="molecule type" value="Genomic_DNA"/>
</dbReference>